<sequence>YVLAGGVESYLFATCSALANTVTGELFSIDLGGGKEYRRFAPKNSTAVDWVKLNDSGASTDIIACADAAFARNALVFKINGSCYAGAASGMILYGIQNDEQDCGDAPAEVVYVMTPLPGQMVGDTFLLYTESTSDGCIRGNSDNTGLVFNDEYETPYDSGLMPQRLTCCNKIIAGHCVETVQRPDSDSFGYCEAKTLCEALGLPLASYELQATPDIQDYAKTLNHYFWINTQRGEEGYYRWLPDGQNNTFPVGGGSNSQGKCAEVDTYDKDLWPVDCESLDWYIALCIGLNTSLKQC</sequence>
<organism evidence="1 2">
    <name type="scientific">Hyalella azteca</name>
    <name type="common">Amphipod</name>
    <dbReference type="NCBI Taxonomy" id="294128"/>
    <lineage>
        <taxon>Eukaryota</taxon>
        <taxon>Metazoa</taxon>
        <taxon>Ecdysozoa</taxon>
        <taxon>Arthropoda</taxon>
        <taxon>Crustacea</taxon>
        <taxon>Multicrustacea</taxon>
        <taxon>Malacostraca</taxon>
        <taxon>Eumalacostraca</taxon>
        <taxon>Peracarida</taxon>
        <taxon>Amphipoda</taxon>
        <taxon>Senticaudata</taxon>
        <taxon>Talitrida</taxon>
        <taxon>Talitroidea</taxon>
        <taxon>Hyalellidae</taxon>
        <taxon>Hyalella</taxon>
    </lineage>
</organism>
<feature type="non-terminal residue" evidence="2">
    <location>
        <position position="1"/>
    </location>
</feature>
<dbReference type="Gene3D" id="3.10.100.10">
    <property type="entry name" value="Mannose-Binding Protein A, subunit A"/>
    <property type="match status" value="1"/>
</dbReference>
<dbReference type="KEGG" id="hazt:108681706"/>
<reference evidence="2" key="1">
    <citation type="submission" date="2025-08" db="UniProtKB">
        <authorList>
            <consortium name="RefSeq"/>
        </authorList>
    </citation>
    <scope>IDENTIFICATION</scope>
    <source>
        <tissue evidence="2">Whole organism</tissue>
    </source>
</reference>
<evidence type="ECO:0000313" key="2">
    <source>
        <dbReference type="RefSeq" id="XP_018026255.1"/>
    </source>
</evidence>
<evidence type="ECO:0000313" key="1">
    <source>
        <dbReference type="Proteomes" id="UP000694843"/>
    </source>
</evidence>
<dbReference type="InterPro" id="IPR016187">
    <property type="entry name" value="CTDL_fold"/>
</dbReference>
<dbReference type="InterPro" id="IPR016186">
    <property type="entry name" value="C-type_lectin-like/link_sf"/>
</dbReference>
<dbReference type="Proteomes" id="UP000694843">
    <property type="component" value="Unplaced"/>
</dbReference>
<dbReference type="SUPFAM" id="SSF56436">
    <property type="entry name" value="C-type lectin-like"/>
    <property type="match status" value="1"/>
</dbReference>
<name>A0A8B7PJT0_HYAAZ</name>
<accession>A0A8B7PJT0</accession>
<dbReference type="RefSeq" id="XP_018026255.1">
    <property type="nucleotide sequence ID" value="XM_018170766.2"/>
</dbReference>
<proteinExistence type="predicted"/>
<dbReference type="AlphaFoldDB" id="A0A8B7PJT0"/>
<protein>
    <submittedName>
        <fullName evidence="2">Uncharacterized protein LOC108681706</fullName>
    </submittedName>
</protein>
<dbReference type="GeneID" id="108681706"/>
<dbReference type="CDD" id="cd00037">
    <property type="entry name" value="CLECT"/>
    <property type="match status" value="1"/>
</dbReference>
<keyword evidence="1" id="KW-1185">Reference proteome</keyword>
<gene>
    <name evidence="2" type="primary">LOC108681706</name>
</gene>